<sequence>MNPRDDSVNIADVKLNQLLKLMYKQYNKRHKTCAQIGSYGFIPMKFVKDNHSALSELINDQRALSRLDGYTDELMVHTIFNGMVKNNFLVRDRCSYYFTESGYKQALKSSNKFKYLNSYHTATFWGIIIAIVGSPIL</sequence>
<dbReference type="EMBL" id="RDPI01001486">
    <property type="protein sequence ID" value="MBF4377182.1"/>
    <property type="molecule type" value="Genomic_DNA"/>
</dbReference>
<comment type="caution">
    <text evidence="1">The sequence shown here is derived from an EMBL/GenBank/DDBJ whole genome shotgun (WGS) entry which is preliminary data.</text>
</comment>
<feature type="non-terminal residue" evidence="1">
    <location>
        <position position="137"/>
    </location>
</feature>
<organism evidence="1 2">
    <name type="scientific">Vibrio anguillarum</name>
    <name type="common">Listonella anguillarum</name>
    <dbReference type="NCBI Taxonomy" id="55601"/>
    <lineage>
        <taxon>Bacteria</taxon>
        <taxon>Pseudomonadati</taxon>
        <taxon>Pseudomonadota</taxon>
        <taxon>Gammaproteobacteria</taxon>
        <taxon>Vibrionales</taxon>
        <taxon>Vibrionaceae</taxon>
        <taxon>Vibrio</taxon>
    </lineage>
</organism>
<proteinExistence type="predicted"/>
<protein>
    <submittedName>
        <fullName evidence="1">Uncharacterized protein</fullName>
    </submittedName>
</protein>
<name>A0ABR9ZGR0_VIBAN</name>
<gene>
    <name evidence="1" type="ORF">EAY46_29850</name>
</gene>
<dbReference type="Proteomes" id="UP000726136">
    <property type="component" value="Unassembled WGS sequence"/>
</dbReference>
<keyword evidence="2" id="KW-1185">Reference proteome</keyword>
<feature type="non-terminal residue" evidence="1">
    <location>
        <position position="1"/>
    </location>
</feature>
<evidence type="ECO:0000313" key="1">
    <source>
        <dbReference type="EMBL" id="MBF4377182.1"/>
    </source>
</evidence>
<evidence type="ECO:0000313" key="2">
    <source>
        <dbReference type="Proteomes" id="UP000726136"/>
    </source>
</evidence>
<accession>A0ABR9ZGR0</accession>
<reference evidence="1 2" key="1">
    <citation type="journal article" date="2021" name="PeerJ">
        <title>Analysis of 44 Vibrio anguillarum genomes reveals high genetic diversity.</title>
        <authorList>
            <person name="Hansen M.J."/>
            <person name="Dalsgaard I."/>
        </authorList>
    </citation>
    <scope>NUCLEOTIDE SEQUENCE [LARGE SCALE GENOMIC DNA]</scope>
    <source>
        <strain evidence="1 2">040915-1/1B</strain>
    </source>
</reference>